<evidence type="ECO:0000256" key="3">
    <source>
        <dbReference type="ARBA" id="ARBA00022692"/>
    </source>
</evidence>
<comment type="similarity">
    <text evidence="2">Belongs to the nematode receptor-like protein sre family.</text>
</comment>
<feature type="transmembrane region" description="Helical" evidence="6">
    <location>
        <begin position="106"/>
        <end position="127"/>
    </location>
</feature>
<dbReference type="AlphaFoldDB" id="A0AAF3JBC0"/>
<evidence type="ECO:0000313" key="8">
    <source>
        <dbReference type="WBParaSite" id="MBELARI_LOCUS8281"/>
    </source>
</evidence>
<dbReference type="InterPro" id="IPR004151">
    <property type="entry name" value="7TM_GPCR_serpentine_rcpt_Sre"/>
</dbReference>
<keyword evidence="7" id="KW-1185">Reference proteome</keyword>
<evidence type="ECO:0000256" key="2">
    <source>
        <dbReference type="ARBA" id="ARBA00006803"/>
    </source>
</evidence>
<evidence type="ECO:0000256" key="6">
    <source>
        <dbReference type="SAM" id="Phobius"/>
    </source>
</evidence>
<feature type="transmembrane region" description="Helical" evidence="6">
    <location>
        <begin position="69"/>
        <end position="94"/>
    </location>
</feature>
<dbReference type="PANTHER" id="PTHR23128">
    <property type="entry name" value="SERPENTINE RECEPTOR, CLASS E (EPSILON)-RELATED"/>
    <property type="match status" value="1"/>
</dbReference>
<dbReference type="GO" id="GO:0007606">
    <property type="term" value="P:sensory perception of chemical stimulus"/>
    <property type="evidence" value="ECO:0007669"/>
    <property type="project" value="InterPro"/>
</dbReference>
<feature type="transmembrane region" description="Helical" evidence="6">
    <location>
        <begin position="230"/>
        <end position="250"/>
    </location>
</feature>
<accession>A0AAF3JBC0</accession>
<dbReference type="WBParaSite" id="MBELARI_LOCUS8281">
    <property type="protein sequence ID" value="MBELARI_LOCUS8281"/>
    <property type="gene ID" value="MBELARI_LOCUS8281"/>
</dbReference>
<dbReference type="GO" id="GO:0016020">
    <property type="term" value="C:membrane"/>
    <property type="evidence" value="ECO:0007669"/>
    <property type="project" value="UniProtKB-SubCell"/>
</dbReference>
<protein>
    <submittedName>
        <fullName evidence="8">Uncharacterized protein</fullName>
    </submittedName>
</protein>
<feature type="transmembrane region" description="Helical" evidence="6">
    <location>
        <begin position="133"/>
        <end position="159"/>
    </location>
</feature>
<evidence type="ECO:0000256" key="1">
    <source>
        <dbReference type="ARBA" id="ARBA00004141"/>
    </source>
</evidence>
<keyword evidence="5 6" id="KW-0472">Membrane</keyword>
<proteinExistence type="inferred from homology"/>
<dbReference type="PANTHER" id="PTHR23128:SF145">
    <property type="entry name" value="SERPENTINE RECEPTOR, CLASS E (EPSILON)"/>
    <property type="match status" value="1"/>
</dbReference>
<feature type="transmembrane region" description="Helical" evidence="6">
    <location>
        <begin position="198"/>
        <end position="218"/>
    </location>
</feature>
<reference evidence="8" key="1">
    <citation type="submission" date="2024-02" db="UniProtKB">
        <authorList>
            <consortium name="WormBaseParasite"/>
        </authorList>
    </citation>
    <scope>IDENTIFICATION</scope>
</reference>
<evidence type="ECO:0000313" key="7">
    <source>
        <dbReference type="Proteomes" id="UP000887575"/>
    </source>
</evidence>
<keyword evidence="3 6" id="KW-0812">Transmembrane</keyword>
<evidence type="ECO:0000256" key="5">
    <source>
        <dbReference type="ARBA" id="ARBA00023136"/>
    </source>
</evidence>
<comment type="subcellular location">
    <subcellularLocation>
        <location evidence="1">Membrane</location>
        <topology evidence="1">Multi-pass membrane protein</topology>
    </subcellularLocation>
</comment>
<sequence>MLLVCIHSRDHRHDAGIYLRNRDDQHHQQIGCFPQELPEHYYDFYRGISGGGGTLYIDLPLLISSFYRMYIYCAALCTLNTGLMERLFAVFFVRDYEYIERLWIQWYLQIWGTSVCIACSVGYTFFGTLESGLFFKIMLIVLLSLIVIACLIFIFISYLNANFLKLLLTTFDIKKYTLSRRFQLEENVKALLLIKQMFLSHGVYCFFAMGLFATPYVIFELNTPELELSIALFETTMSLYPVYFMPYILYLTPSWREKTAIYLKSILKMKPHIRRRVQRTKSTSNEQETKIYFDQLRDLWA</sequence>
<name>A0AAF3JBC0_9BILA</name>
<dbReference type="Pfam" id="PF03125">
    <property type="entry name" value="Sre"/>
    <property type="match status" value="1"/>
</dbReference>
<dbReference type="Proteomes" id="UP000887575">
    <property type="component" value="Unassembled WGS sequence"/>
</dbReference>
<organism evidence="7 8">
    <name type="scientific">Mesorhabditis belari</name>
    <dbReference type="NCBI Taxonomy" id="2138241"/>
    <lineage>
        <taxon>Eukaryota</taxon>
        <taxon>Metazoa</taxon>
        <taxon>Ecdysozoa</taxon>
        <taxon>Nematoda</taxon>
        <taxon>Chromadorea</taxon>
        <taxon>Rhabditida</taxon>
        <taxon>Rhabditina</taxon>
        <taxon>Rhabditomorpha</taxon>
        <taxon>Rhabditoidea</taxon>
        <taxon>Rhabditidae</taxon>
        <taxon>Mesorhabditinae</taxon>
        <taxon>Mesorhabditis</taxon>
    </lineage>
</organism>
<keyword evidence="4 6" id="KW-1133">Transmembrane helix</keyword>
<evidence type="ECO:0000256" key="4">
    <source>
        <dbReference type="ARBA" id="ARBA00022989"/>
    </source>
</evidence>